<evidence type="ECO:0000313" key="3">
    <source>
        <dbReference type="Proteomes" id="UP001066276"/>
    </source>
</evidence>
<organism evidence="2 3">
    <name type="scientific">Pleurodeles waltl</name>
    <name type="common">Iberian ribbed newt</name>
    <dbReference type="NCBI Taxonomy" id="8319"/>
    <lineage>
        <taxon>Eukaryota</taxon>
        <taxon>Metazoa</taxon>
        <taxon>Chordata</taxon>
        <taxon>Craniata</taxon>
        <taxon>Vertebrata</taxon>
        <taxon>Euteleostomi</taxon>
        <taxon>Amphibia</taxon>
        <taxon>Batrachia</taxon>
        <taxon>Caudata</taxon>
        <taxon>Salamandroidea</taxon>
        <taxon>Salamandridae</taxon>
        <taxon>Pleurodelinae</taxon>
        <taxon>Pleurodeles</taxon>
    </lineage>
</organism>
<comment type="caution">
    <text evidence="2">The sequence shown here is derived from an EMBL/GenBank/DDBJ whole genome shotgun (WGS) entry which is preliminary data.</text>
</comment>
<dbReference type="EMBL" id="JANPWB010000007">
    <property type="protein sequence ID" value="KAJ1171983.1"/>
    <property type="molecule type" value="Genomic_DNA"/>
</dbReference>
<protein>
    <submittedName>
        <fullName evidence="2">Uncharacterized protein</fullName>
    </submittedName>
</protein>
<evidence type="ECO:0000313" key="2">
    <source>
        <dbReference type="EMBL" id="KAJ1171983.1"/>
    </source>
</evidence>
<dbReference type="Proteomes" id="UP001066276">
    <property type="component" value="Chromosome 4_1"/>
</dbReference>
<name>A0AAV7T7T1_PLEWA</name>
<proteinExistence type="predicted"/>
<evidence type="ECO:0000256" key="1">
    <source>
        <dbReference type="SAM" id="MobiDB-lite"/>
    </source>
</evidence>
<reference evidence="2" key="1">
    <citation type="journal article" date="2022" name="bioRxiv">
        <title>Sequencing and chromosome-scale assembly of the giantPleurodeles waltlgenome.</title>
        <authorList>
            <person name="Brown T."/>
            <person name="Elewa A."/>
            <person name="Iarovenko S."/>
            <person name="Subramanian E."/>
            <person name="Araus A.J."/>
            <person name="Petzold A."/>
            <person name="Susuki M."/>
            <person name="Suzuki K.-i.T."/>
            <person name="Hayashi T."/>
            <person name="Toyoda A."/>
            <person name="Oliveira C."/>
            <person name="Osipova E."/>
            <person name="Leigh N.D."/>
            <person name="Simon A."/>
            <person name="Yun M.H."/>
        </authorList>
    </citation>
    <scope>NUCLEOTIDE SEQUENCE</scope>
    <source>
        <strain evidence="2">20211129_DDA</strain>
        <tissue evidence="2">Liver</tissue>
    </source>
</reference>
<feature type="region of interest" description="Disordered" evidence="1">
    <location>
        <begin position="69"/>
        <end position="97"/>
    </location>
</feature>
<accession>A0AAV7T7T1</accession>
<dbReference type="AlphaFoldDB" id="A0AAV7T7T1"/>
<keyword evidence="3" id="KW-1185">Reference proteome</keyword>
<feature type="region of interest" description="Disordered" evidence="1">
    <location>
        <begin position="1"/>
        <end position="32"/>
    </location>
</feature>
<sequence length="252" mass="26568">MFGALSTHQALEVSSGKSGPLVRGSSNPSAQIRSLRSLPASQPLCPAIQLLDARSRPVQTASHFWAASSCGPGLKRSPRSHKAASPPARGGPRPPKRHILEHQLRVRPQGRNAAPLSQHAGGVQPWLTQASESPRLRLRGGQRARPVVRFACAACVVAAAPSEQAAPHLQVVRSCGSGHERGPRGCKATSSSACGALLFSRATSLGVDFGCGPLGHDTAPPPRHAWGVHSQLLQVSEPSRFRFKSRGAAHPR</sequence>
<gene>
    <name evidence="2" type="ORF">NDU88_003840</name>
</gene>